<dbReference type="PRINTS" id="PR00727">
    <property type="entry name" value="LEADERPTASE"/>
</dbReference>
<evidence type="ECO:0000256" key="14">
    <source>
        <dbReference type="RuleBase" id="RU362042"/>
    </source>
</evidence>
<evidence type="ECO:0000256" key="12">
    <source>
        <dbReference type="PIRSR" id="PIRSR600223-1"/>
    </source>
</evidence>
<dbReference type="GO" id="GO:0009003">
    <property type="term" value="F:signal peptidase activity"/>
    <property type="evidence" value="ECO:0007669"/>
    <property type="project" value="UniProtKB-EC"/>
</dbReference>
<comment type="catalytic activity">
    <reaction evidence="1 13">
        <text>Cleavage of hydrophobic, N-terminal signal or leader sequences from secreted and periplasmic proteins.</text>
        <dbReference type="EC" id="3.4.21.89"/>
    </reaction>
</comment>
<comment type="similarity">
    <text evidence="3 14">Belongs to the peptidase S26 family.</text>
</comment>
<feature type="domain" description="Peptidase S26" evidence="15">
    <location>
        <begin position="63"/>
        <end position="282"/>
    </location>
</feature>
<organism evidence="16 17">
    <name type="scientific">Aeromonas sobria</name>
    <dbReference type="NCBI Taxonomy" id="646"/>
    <lineage>
        <taxon>Bacteria</taxon>
        <taxon>Pseudomonadati</taxon>
        <taxon>Pseudomonadota</taxon>
        <taxon>Gammaproteobacteria</taxon>
        <taxon>Aeromonadales</taxon>
        <taxon>Aeromonadaceae</taxon>
        <taxon>Aeromonas</taxon>
    </lineage>
</organism>
<evidence type="ECO:0000259" key="15">
    <source>
        <dbReference type="Pfam" id="PF10502"/>
    </source>
</evidence>
<comment type="caution">
    <text evidence="16">The sequence shown here is derived from an EMBL/GenBank/DDBJ whole genome shotgun (WGS) entry which is preliminary data.</text>
</comment>
<dbReference type="NCBIfam" id="TIGR02227">
    <property type="entry name" value="sigpep_I_bact"/>
    <property type="match status" value="1"/>
</dbReference>
<evidence type="ECO:0000256" key="9">
    <source>
        <dbReference type="ARBA" id="ARBA00022801"/>
    </source>
</evidence>
<reference evidence="16 17" key="1">
    <citation type="submission" date="2016-09" db="EMBL/GenBank/DDBJ databases">
        <title>Draft Genome Sequence of Aeromonas sobria Strain 08005, Isolated from Sick Rana catesbeiana.</title>
        <authorList>
            <person name="Yang Q."/>
        </authorList>
    </citation>
    <scope>NUCLEOTIDE SEQUENCE [LARGE SCALE GENOMIC DNA]</scope>
    <source>
        <strain evidence="16 17">08005</strain>
    </source>
</reference>
<dbReference type="PANTHER" id="PTHR43390:SF1">
    <property type="entry name" value="CHLOROPLAST PROCESSING PEPTIDASE"/>
    <property type="match status" value="1"/>
</dbReference>
<evidence type="ECO:0000313" key="16">
    <source>
        <dbReference type="EMBL" id="OHY89530.1"/>
    </source>
</evidence>
<keyword evidence="11 13" id="KW-0472">Membrane</keyword>
<dbReference type="InterPro" id="IPR019758">
    <property type="entry name" value="Pept_S26A_signal_pept_1_CS"/>
</dbReference>
<dbReference type="Gene3D" id="2.170.230.10">
    <property type="match status" value="1"/>
</dbReference>
<dbReference type="InterPro" id="IPR019533">
    <property type="entry name" value="Peptidase_S26"/>
</dbReference>
<dbReference type="Pfam" id="PF10502">
    <property type="entry name" value="Peptidase_S26"/>
    <property type="match status" value="1"/>
</dbReference>
<dbReference type="CDD" id="cd06530">
    <property type="entry name" value="S26_SPase_I"/>
    <property type="match status" value="1"/>
</dbReference>
<dbReference type="PANTHER" id="PTHR43390">
    <property type="entry name" value="SIGNAL PEPTIDASE I"/>
    <property type="match status" value="1"/>
</dbReference>
<dbReference type="Proteomes" id="UP000179934">
    <property type="component" value="Unassembled WGS sequence"/>
</dbReference>
<evidence type="ECO:0000256" key="3">
    <source>
        <dbReference type="ARBA" id="ARBA00009370"/>
    </source>
</evidence>
<proteinExistence type="inferred from homology"/>
<dbReference type="OrthoDB" id="9815782at2"/>
<evidence type="ECO:0000256" key="2">
    <source>
        <dbReference type="ARBA" id="ARBA00004651"/>
    </source>
</evidence>
<evidence type="ECO:0000256" key="6">
    <source>
        <dbReference type="ARBA" id="ARBA00022475"/>
    </source>
</evidence>
<keyword evidence="8 13" id="KW-0812">Transmembrane</keyword>
<evidence type="ECO:0000256" key="4">
    <source>
        <dbReference type="ARBA" id="ARBA00013208"/>
    </source>
</evidence>
<dbReference type="InterPro" id="IPR000223">
    <property type="entry name" value="Pept_S26A_signal_pept_1"/>
</dbReference>
<dbReference type="PROSITE" id="PS00761">
    <property type="entry name" value="SPASE_I_3"/>
    <property type="match status" value="1"/>
</dbReference>
<dbReference type="EC" id="3.4.21.89" evidence="4 13"/>
<feature type="transmembrane region" description="Helical" evidence="13">
    <location>
        <begin position="6"/>
        <end position="22"/>
    </location>
</feature>
<sequence length="312" mass="35346">MASTFSLILVVVCVITGFIWCLDKMIWSKQRAAKIAVARAHGGAHLDEKTLAKVAPVPVWIEQTAGIFPVITFVLILRSFIFEPFQIPSGSMMPTLLVGDFILVEKFAYGLRDPVTNTKFLETGEPVRGDVVVFKYPLEPRVDYIKRVVGMPGDRIIYRNKELMIRPRCAEAGGEEQEGKTCPGFTKLDIKFEQRGEFTQMGIPLDRYTEQLGDVSHETLRNPLMPDLVGRYYRQPGTYPDEWVVPKGQYFVMGDNRDNSTDSRFWGFVPEQNLVGKAVAIWISFEFEREEGSLLPSWVPTGVRFNRIGGIK</sequence>
<dbReference type="GO" id="GO:0006465">
    <property type="term" value="P:signal peptide processing"/>
    <property type="evidence" value="ECO:0007669"/>
    <property type="project" value="InterPro"/>
</dbReference>
<dbReference type="GO" id="GO:0005886">
    <property type="term" value="C:plasma membrane"/>
    <property type="evidence" value="ECO:0007669"/>
    <property type="project" value="UniProtKB-SubCell"/>
</dbReference>
<evidence type="ECO:0000256" key="8">
    <source>
        <dbReference type="ARBA" id="ARBA00022692"/>
    </source>
</evidence>
<dbReference type="InterPro" id="IPR036286">
    <property type="entry name" value="LexA/Signal_pep-like_sf"/>
</dbReference>
<evidence type="ECO:0000256" key="1">
    <source>
        <dbReference type="ARBA" id="ARBA00000677"/>
    </source>
</evidence>
<accession>A0A1S2CLG9</accession>
<evidence type="ECO:0000256" key="11">
    <source>
        <dbReference type="ARBA" id="ARBA00023136"/>
    </source>
</evidence>
<dbReference type="Gene3D" id="2.10.109.10">
    <property type="entry name" value="Umud Fragment, subunit A"/>
    <property type="match status" value="1"/>
</dbReference>
<dbReference type="RefSeq" id="WP_042020935.1">
    <property type="nucleotide sequence ID" value="NZ_CDBW01000019.1"/>
</dbReference>
<protein>
    <recommendedName>
        <fullName evidence="5 13">Signal peptidase I</fullName>
        <ecNumber evidence="4 13">3.4.21.89</ecNumber>
    </recommendedName>
</protein>
<dbReference type="STRING" id="646.BJD16_20035"/>
<dbReference type="AlphaFoldDB" id="A0A1S2CLG9"/>
<dbReference type="GeneID" id="58922504"/>
<comment type="subcellular location">
    <subcellularLocation>
        <location evidence="2">Cell membrane</location>
        <topology evidence="2">Multi-pass membrane protein</topology>
    </subcellularLocation>
    <subcellularLocation>
        <location evidence="14">Membrane</location>
        <topology evidence="14">Multi-pass membrane protein</topology>
    </subcellularLocation>
</comment>
<dbReference type="GO" id="GO:0004252">
    <property type="term" value="F:serine-type endopeptidase activity"/>
    <property type="evidence" value="ECO:0007669"/>
    <property type="project" value="InterPro"/>
</dbReference>
<comment type="caution">
    <text evidence="14">Lacks conserved residue(s) required for the propagation of feature annotation.</text>
</comment>
<gene>
    <name evidence="16" type="ORF">BJD16_20035</name>
</gene>
<dbReference type="PROSITE" id="PS00760">
    <property type="entry name" value="SPASE_I_2"/>
    <property type="match status" value="1"/>
</dbReference>
<feature type="active site" evidence="12">
    <location>
        <position position="146"/>
    </location>
</feature>
<dbReference type="EMBL" id="MKFU01000040">
    <property type="protein sequence ID" value="OHY89530.1"/>
    <property type="molecule type" value="Genomic_DNA"/>
</dbReference>
<keyword evidence="9 13" id="KW-0378">Hydrolase</keyword>
<evidence type="ECO:0000256" key="10">
    <source>
        <dbReference type="ARBA" id="ARBA00022989"/>
    </source>
</evidence>
<evidence type="ECO:0000313" key="17">
    <source>
        <dbReference type="Proteomes" id="UP000179934"/>
    </source>
</evidence>
<dbReference type="PROSITE" id="PS00501">
    <property type="entry name" value="SPASE_I_1"/>
    <property type="match status" value="1"/>
</dbReference>
<dbReference type="SUPFAM" id="SSF51306">
    <property type="entry name" value="LexA/Signal peptidase"/>
    <property type="match status" value="1"/>
</dbReference>
<keyword evidence="6" id="KW-1003">Cell membrane</keyword>
<evidence type="ECO:0000256" key="5">
    <source>
        <dbReference type="ARBA" id="ARBA00019232"/>
    </source>
</evidence>
<keyword evidence="10 13" id="KW-1133">Transmembrane helix</keyword>
<feature type="active site" evidence="12">
    <location>
        <position position="91"/>
    </location>
</feature>
<keyword evidence="7 13" id="KW-0645">Protease</keyword>
<name>A0A1S2CLG9_AERSO</name>
<dbReference type="InterPro" id="IPR019756">
    <property type="entry name" value="Pept_S26A_signal_pept_1_Ser-AS"/>
</dbReference>
<dbReference type="InterPro" id="IPR019757">
    <property type="entry name" value="Pept_S26A_signal_pept_1_Lys-AS"/>
</dbReference>
<dbReference type="InterPro" id="IPR019766">
    <property type="entry name" value="Sign_pep_all-beta_subdom"/>
</dbReference>
<evidence type="ECO:0000256" key="13">
    <source>
        <dbReference type="RuleBase" id="RU003993"/>
    </source>
</evidence>
<evidence type="ECO:0000256" key="7">
    <source>
        <dbReference type="ARBA" id="ARBA00022670"/>
    </source>
</evidence>